<keyword evidence="5" id="KW-0445">Lipid transport</keyword>
<dbReference type="Pfam" id="PF01237">
    <property type="entry name" value="Oxysterol_BP"/>
    <property type="match status" value="1"/>
</dbReference>
<dbReference type="SMART" id="SM00233">
    <property type="entry name" value="PH"/>
    <property type="match status" value="1"/>
</dbReference>
<dbReference type="FunFam" id="3.30.70.3490:FF:000013">
    <property type="entry name" value="Oxysterol-binding protein-related protein 2A"/>
    <property type="match status" value="1"/>
</dbReference>
<keyword evidence="4 7" id="KW-0175">Coiled coil</keyword>
<dbReference type="InterPro" id="IPR000648">
    <property type="entry name" value="Oxysterol-bd"/>
</dbReference>
<dbReference type="PANTHER" id="PTHR10972:SF67">
    <property type="entry name" value="OXYSTEROL-BINDING PROTEIN-RELATED PROTEIN 1D"/>
    <property type="match status" value="1"/>
</dbReference>
<dbReference type="InterPro" id="IPR037239">
    <property type="entry name" value="OSBP_sf"/>
</dbReference>
<dbReference type="CDD" id="cd13294">
    <property type="entry name" value="PH_ORP_plant"/>
    <property type="match status" value="1"/>
</dbReference>
<reference evidence="9 10" key="1">
    <citation type="submission" date="2024-02" db="EMBL/GenBank/DDBJ databases">
        <authorList>
            <person name="Vignale AGUSTIN F."/>
            <person name="Sosa J E."/>
            <person name="Modenutti C."/>
        </authorList>
    </citation>
    <scope>NUCLEOTIDE SEQUENCE [LARGE SCALE GENOMIC DNA]</scope>
</reference>
<gene>
    <name evidence="9" type="ORF">ILEXP_LOCUS57169</name>
</gene>
<dbReference type="PROSITE" id="PS50003">
    <property type="entry name" value="PH_DOMAIN"/>
    <property type="match status" value="1"/>
</dbReference>
<dbReference type="Gene3D" id="2.40.160.120">
    <property type="match status" value="1"/>
</dbReference>
<evidence type="ECO:0000256" key="6">
    <source>
        <dbReference type="ARBA" id="ARBA00023121"/>
    </source>
</evidence>
<dbReference type="GO" id="GO:0008289">
    <property type="term" value="F:lipid binding"/>
    <property type="evidence" value="ECO:0007669"/>
    <property type="project" value="UniProtKB-KW"/>
</dbReference>
<dbReference type="Gene3D" id="2.30.29.30">
    <property type="entry name" value="Pleckstrin-homology domain (PH domain)/Phosphotyrosine-binding domain (PTB)"/>
    <property type="match status" value="1"/>
</dbReference>
<keyword evidence="3" id="KW-0813">Transport</keyword>
<comment type="similarity">
    <text evidence="2">Belongs to the OSBP family.</text>
</comment>
<dbReference type="AlphaFoldDB" id="A0ABC8V088"/>
<organism evidence="9 10">
    <name type="scientific">Ilex paraguariensis</name>
    <name type="common">yerba mate</name>
    <dbReference type="NCBI Taxonomy" id="185542"/>
    <lineage>
        <taxon>Eukaryota</taxon>
        <taxon>Viridiplantae</taxon>
        <taxon>Streptophyta</taxon>
        <taxon>Embryophyta</taxon>
        <taxon>Tracheophyta</taxon>
        <taxon>Spermatophyta</taxon>
        <taxon>Magnoliopsida</taxon>
        <taxon>eudicotyledons</taxon>
        <taxon>Gunneridae</taxon>
        <taxon>Pentapetalae</taxon>
        <taxon>asterids</taxon>
        <taxon>campanulids</taxon>
        <taxon>Aquifoliales</taxon>
        <taxon>Aquifoliaceae</taxon>
        <taxon>Ilex</taxon>
    </lineage>
</organism>
<dbReference type="SUPFAM" id="SSF50729">
    <property type="entry name" value="PH domain-like"/>
    <property type="match status" value="1"/>
</dbReference>
<sequence length="794" mass="90241">MNPLCCIAPVSIEKDQSNNPVVLRSQSQCQCQLGLENSVTKNVSSNSRLSYSAQVSSVTADSDGLKLTLNHEIEDNAVEGRDSKVYCGDGGVSGSVAGILYKWVNYGKGWRSRWFVLEDGVLSYYKVHGPDKIVMSPAREKGVKVIGEESLRYLMKANRSNNRIGGSTKRWKPFGEIHLKVSSIRGSKSDDKRLTIYTGTKTLHLRCVSREDRAAWIDALLAAKDRFPRLLTSSDFGPSEDIVVSTEELRLRLSQEGIGGAIIKDCESIMLHEFSELQNKLKALQLKHILLLDTLRQLETEKIELETTVVDETKERDSCCGQADRRFSDFYSIMSEGSASDSDADNESRYGVDVETDEDNGIRENTGHTCSSLAYDKDPFFSSRLQEVGMEIKAIKYPYIKRRDSLPEPKEKEKPVGLWSIIKDNIGKDLSGVCLPVYFNEPLSSLQKCFEDLEYSYLVDRALEWGKQGNDLMRILNIAAFAVSGYASTEGRQCKPFNPLLGETYEADYPDKGLRFFSEKVSHHPMIVACHCEGRGWKFWADSNLKGKFWGRSIQLDPVGVLTLQLEDGETFEWGKVTTSIYNIILGKIYCDHYGTMRIRGSGNYSCKLKFKEQSIIDRNPHQVHGFVQDNRTGQKVAMLWGKWDEAMYYVLGDPTTKPKGYDPMTEAVLLWERDKSVPKTRYNLTAFAISLNELTPGLMEKLPPTDSRLRPDQRHLENGEYELANAEKLRLEQLQRQARKLQERGWQPRWFRKDDDGCYRYASGYWEAREKVKWEGIPDIFGQTTELPPPVEE</sequence>
<dbReference type="Pfam" id="PF15413">
    <property type="entry name" value="PH_11"/>
    <property type="match status" value="1"/>
</dbReference>
<dbReference type="SUPFAM" id="SSF144000">
    <property type="entry name" value="Oxysterol-binding protein-like"/>
    <property type="match status" value="1"/>
</dbReference>
<evidence type="ECO:0000313" key="10">
    <source>
        <dbReference type="Proteomes" id="UP001642360"/>
    </source>
</evidence>
<feature type="coiled-coil region" evidence="7">
    <location>
        <begin position="281"/>
        <end position="315"/>
    </location>
</feature>
<keyword evidence="10" id="KW-1185">Reference proteome</keyword>
<dbReference type="InterPro" id="IPR011993">
    <property type="entry name" value="PH-like_dom_sf"/>
</dbReference>
<evidence type="ECO:0000259" key="8">
    <source>
        <dbReference type="PROSITE" id="PS50003"/>
    </source>
</evidence>
<evidence type="ECO:0000256" key="2">
    <source>
        <dbReference type="ARBA" id="ARBA00008842"/>
    </source>
</evidence>
<comment type="caution">
    <text evidence="9">The sequence shown here is derived from an EMBL/GenBank/DDBJ whole genome shotgun (WGS) entry which is preliminary data.</text>
</comment>
<dbReference type="EMBL" id="CAUOFW020009636">
    <property type="protein sequence ID" value="CAK9186674.1"/>
    <property type="molecule type" value="Genomic_DNA"/>
</dbReference>
<dbReference type="InterPro" id="IPR001849">
    <property type="entry name" value="PH_domain"/>
</dbReference>
<accession>A0ABC8V088</accession>
<keyword evidence="6" id="KW-0446">Lipid-binding</keyword>
<dbReference type="Gene3D" id="3.30.70.3490">
    <property type="match status" value="1"/>
</dbReference>
<evidence type="ECO:0000256" key="1">
    <source>
        <dbReference type="ARBA" id="ARBA00003361"/>
    </source>
</evidence>
<evidence type="ECO:0000313" key="9">
    <source>
        <dbReference type="EMBL" id="CAK9186674.1"/>
    </source>
</evidence>
<dbReference type="GO" id="GO:0006869">
    <property type="term" value="P:lipid transport"/>
    <property type="evidence" value="ECO:0007669"/>
    <property type="project" value="UniProtKB-KW"/>
</dbReference>
<feature type="domain" description="PH" evidence="8">
    <location>
        <begin position="93"/>
        <end position="225"/>
    </location>
</feature>
<evidence type="ECO:0000256" key="5">
    <source>
        <dbReference type="ARBA" id="ARBA00023055"/>
    </source>
</evidence>
<name>A0ABC8V088_9AQUA</name>
<dbReference type="PANTHER" id="PTHR10972">
    <property type="entry name" value="OXYSTEROL-BINDING PROTEIN-RELATED"/>
    <property type="match status" value="1"/>
</dbReference>
<comment type="function">
    <text evidence="1">May be involved in the transport of sterols.</text>
</comment>
<dbReference type="FunFam" id="2.40.160.120:FF:000006">
    <property type="entry name" value="oxysterol-binding protein-related protein 1D isoform X1"/>
    <property type="match status" value="1"/>
</dbReference>
<evidence type="ECO:0000256" key="3">
    <source>
        <dbReference type="ARBA" id="ARBA00022448"/>
    </source>
</evidence>
<evidence type="ECO:0000256" key="4">
    <source>
        <dbReference type="ARBA" id="ARBA00023054"/>
    </source>
</evidence>
<evidence type="ECO:0000256" key="7">
    <source>
        <dbReference type="SAM" id="Coils"/>
    </source>
</evidence>
<proteinExistence type="inferred from homology"/>
<dbReference type="Proteomes" id="UP001642360">
    <property type="component" value="Unassembled WGS sequence"/>
</dbReference>
<protein>
    <recommendedName>
        <fullName evidence="8">PH domain-containing protein</fullName>
    </recommendedName>
</protein>